<dbReference type="WBParaSite" id="nRc.2.0.1.t35602-RA">
    <property type="protein sequence ID" value="nRc.2.0.1.t35602-RA"/>
    <property type="gene ID" value="nRc.2.0.1.g35602"/>
</dbReference>
<dbReference type="AlphaFoldDB" id="A0A915KA80"/>
<name>A0A915KA80_ROMCU</name>
<evidence type="ECO:0000313" key="2">
    <source>
        <dbReference type="WBParaSite" id="nRc.2.0.1.t35602-RA"/>
    </source>
</evidence>
<keyword evidence="1" id="KW-1185">Reference proteome</keyword>
<sequence>MEHLHVHYTADKKKPFVLKVALDHSQPIALAAFSTNLHCLGVASNEPGIDLCLIKNISTRGSSETTVSTPSLTRTKCLGGLSHDTSSP</sequence>
<reference evidence="2" key="1">
    <citation type="submission" date="2022-11" db="UniProtKB">
        <authorList>
            <consortium name="WormBaseParasite"/>
        </authorList>
    </citation>
    <scope>IDENTIFICATION</scope>
</reference>
<proteinExistence type="predicted"/>
<protein>
    <submittedName>
        <fullName evidence="2">Uncharacterized protein</fullName>
    </submittedName>
</protein>
<dbReference type="Proteomes" id="UP000887565">
    <property type="component" value="Unplaced"/>
</dbReference>
<evidence type="ECO:0000313" key="1">
    <source>
        <dbReference type="Proteomes" id="UP000887565"/>
    </source>
</evidence>
<accession>A0A915KA80</accession>
<organism evidence="1 2">
    <name type="scientific">Romanomermis culicivorax</name>
    <name type="common">Nematode worm</name>
    <dbReference type="NCBI Taxonomy" id="13658"/>
    <lineage>
        <taxon>Eukaryota</taxon>
        <taxon>Metazoa</taxon>
        <taxon>Ecdysozoa</taxon>
        <taxon>Nematoda</taxon>
        <taxon>Enoplea</taxon>
        <taxon>Dorylaimia</taxon>
        <taxon>Mermithida</taxon>
        <taxon>Mermithoidea</taxon>
        <taxon>Mermithidae</taxon>
        <taxon>Romanomermis</taxon>
    </lineage>
</organism>